<proteinExistence type="predicted"/>
<evidence type="ECO:0000313" key="4">
    <source>
        <dbReference type="EMBL" id="QEN02807.1"/>
    </source>
</evidence>
<evidence type="ECO:0000313" key="5">
    <source>
        <dbReference type="Proteomes" id="UP000323522"/>
    </source>
</evidence>
<dbReference type="AlphaFoldDB" id="A0A5C1Q5R7"/>
<geneLocation type="plasmid" evidence="5">
    <name>psna507_unt12</name>
</geneLocation>
<protein>
    <submittedName>
        <fullName evidence="4">DUF1016 domain-containing protein</fullName>
    </submittedName>
    <submittedName>
        <fullName evidence="3">Nuclease of restriction endonuclease-like (RecB) superfamily</fullName>
    </submittedName>
</protein>
<dbReference type="RefSeq" id="WP_149505430.1">
    <property type="nucleotide sequence ID" value="NZ_CP035709.1"/>
</dbReference>
<organism evidence="4 5">
    <name type="scientific">Sphaerotilus sulfidivorans</name>
    <dbReference type="NCBI Taxonomy" id="639200"/>
    <lineage>
        <taxon>Bacteria</taxon>
        <taxon>Pseudomonadati</taxon>
        <taxon>Pseudomonadota</taxon>
        <taxon>Betaproteobacteria</taxon>
        <taxon>Burkholderiales</taxon>
        <taxon>Sphaerotilaceae</taxon>
        <taxon>Sphaerotilus</taxon>
    </lineage>
</organism>
<feature type="domain" description="YhcG N-terminal" evidence="2">
    <location>
        <begin position="33"/>
        <end position="166"/>
    </location>
</feature>
<reference evidence="4 5" key="1">
    <citation type="submission" date="2019-02" db="EMBL/GenBank/DDBJ databases">
        <title>Complete Genome Sequence and Methylome Analysis of Sphaerotilus natans subsp. sulfidivorans D-507.</title>
        <authorList>
            <person name="Fomenkov A."/>
            <person name="Gridneva E."/>
            <person name="Smolyakov D."/>
            <person name="Dubinina G."/>
            <person name="Vincze T."/>
            <person name="Grabovich M."/>
            <person name="Roberts R.J."/>
        </authorList>
    </citation>
    <scope>NUCLEOTIDE SEQUENCE [LARGE SCALE GENOMIC DNA]</scope>
    <source>
        <strain evidence="4 5">D-507</strain>
        <plasmid evidence="4">pSna507_unt12</plasmid>
        <plasmid evidence="5">psna507_unt12</plasmid>
    </source>
</reference>
<dbReference type="EMBL" id="JBEPLS010000023">
    <property type="protein sequence ID" value="MET3605780.1"/>
    <property type="molecule type" value="Genomic_DNA"/>
</dbReference>
<name>A0A5C1Q5R7_9BURK</name>
<keyword evidence="4" id="KW-0614">Plasmid</keyword>
<dbReference type="Proteomes" id="UP001549111">
    <property type="component" value="Unassembled WGS sequence"/>
</dbReference>
<dbReference type="Pfam" id="PF06250">
    <property type="entry name" value="YhcG_C"/>
    <property type="match status" value="1"/>
</dbReference>
<dbReference type="Proteomes" id="UP000323522">
    <property type="component" value="Plasmid pSna507_unt12"/>
</dbReference>
<dbReference type="PANTHER" id="PTHR30547:SF5">
    <property type="entry name" value="NUCLEASE YHCG-RELATED"/>
    <property type="match status" value="1"/>
</dbReference>
<dbReference type="InterPro" id="IPR011856">
    <property type="entry name" value="tRNA_endonuc-like_dom_sf"/>
</dbReference>
<dbReference type="KEGG" id="snn:EWH46_18170"/>
<gene>
    <name evidence="3" type="ORF">ABIC99_003614</name>
    <name evidence="4" type="ORF">EWH46_18170</name>
</gene>
<evidence type="ECO:0000259" key="1">
    <source>
        <dbReference type="Pfam" id="PF06250"/>
    </source>
</evidence>
<dbReference type="InterPro" id="IPR009362">
    <property type="entry name" value="YhcG_C"/>
</dbReference>
<dbReference type="GO" id="GO:0003676">
    <property type="term" value="F:nucleic acid binding"/>
    <property type="evidence" value="ECO:0007669"/>
    <property type="project" value="InterPro"/>
</dbReference>
<dbReference type="Gene3D" id="3.40.1350.10">
    <property type="match status" value="1"/>
</dbReference>
<dbReference type="PANTHER" id="PTHR30547">
    <property type="entry name" value="UNCHARACTERIZED PROTEIN YHCG-RELATED"/>
    <property type="match status" value="1"/>
</dbReference>
<keyword evidence="6" id="KW-1185">Reference proteome</keyword>
<evidence type="ECO:0000313" key="3">
    <source>
        <dbReference type="EMBL" id="MET3605780.1"/>
    </source>
</evidence>
<dbReference type="OrthoDB" id="9801263at2"/>
<geneLocation type="plasmid" evidence="4">
    <name>pSna507_unt12</name>
</geneLocation>
<sequence>MKKNTAPVKIVASPPQSPVVAEAAPPAGLLDTLRTLIHQGRQRALRAVDMVQVQTCWEIGRHIVEFEQGGEARAAYGKRLVPRLAETLAREFGKGFDERNLRHMRAFFQAFPIWNAVRTELSWTHYRSLLRVTSEPARQWYVREAATQNWSARALDRQISTLYYERLLLSADKPAVAAEAAANIAALPAAPRDFVRDPVMLEFLGLPGAGRLLESNLEQALMDKLQAFLLELGKGFAFVARQQRISTESQDFYIDLVFYNYLLRCFVLIDLKTGRLSHQDIGQMDMYVRMYDDLRRNEGDNPTVGILLCEEKDHSVVRYSVLNGSEQLFASKYRLILPSEDELRAEIERERVALDDAARLQRS</sequence>
<reference evidence="3 6" key="2">
    <citation type="submission" date="2024-06" db="EMBL/GenBank/DDBJ databases">
        <title>Genomic Encyclopedia of Type Strains, Phase IV (KMG-IV): sequencing the most valuable type-strain genomes for metagenomic binning, comparative biology and taxonomic classification.</title>
        <authorList>
            <person name="Goeker M."/>
        </authorList>
    </citation>
    <scope>NUCLEOTIDE SEQUENCE [LARGE SCALE GENOMIC DNA]</scope>
    <source>
        <strain evidence="3 6">D-501</strain>
    </source>
</reference>
<evidence type="ECO:0000259" key="2">
    <source>
        <dbReference type="Pfam" id="PF17761"/>
    </source>
</evidence>
<evidence type="ECO:0000313" key="6">
    <source>
        <dbReference type="Proteomes" id="UP001549111"/>
    </source>
</evidence>
<dbReference type="InterPro" id="IPR041527">
    <property type="entry name" value="YhcG_N"/>
</dbReference>
<accession>A0A5C1Q5R7</accession>
<dbReference type="EMBL" id="CP035709">
    <property type="protein sequence ID" value="QEN02807.1"/>
    <property type="molecule type" value="Genomic_DNA"/>
</dbReference>
<dbReference type="REBASE" id="297934">
    <property type="entry name" value="S2.Sna507VI"/>
</dbReference>
<feature type="domain" description="YhcG PDDEXK nuclease" evidence="1">
    <location>
        <begin position="193"/>
        <end position="346"/>
    </location>
</feature>
<dbReference type="Pfam" id="PF17761">
    <property type="entry name" value="DUF1016_N"/>
    <property type="match status" value="1"/>
</dbReference>
<dbReference type="InterPro" id="IPR053148">
    <property type="entry name" value="PD-DEXK-like_domain"/>
</dbReference>